<dbReference type="InterPro" id="IPR010909">
    <property type="entry name" value="PLAC"/>
</dbReference>
<dbReference type="PROSITE" id="PS50092">
    <property type="entry name" value="TSP1"/>
    <property type="match status" value="10"/>
</dbReference>
<evidence type="ECO:0000256" key="3">
    <source>
        <dbReference type="ARBA" id="ARBA00022729"/>
    </source>
</evidence>
<dbReference type="PROSITE" id="PS50835">
    <property type="entry name" value="IG_LIKE"/>
    <property type="match status" value="3"/>
</dbReference>
<feature type="disulfide bond" evidence="6">
    <location>
        <begin position="118"/>
        <end position="124"/>
    </location>
</feature>
<keyword evidence="9" id="KW-1185">Reference proteome</keyword>
<sequence>MEEALSRAEPQGTTMASPKATGLSWEITWLAIAVCAHLQTRAEQSQGAYFLPEFALSPQGSFLEDTTGEQFLTYRYDDQSSRITRSDEDKDGSWDAWGAWSDCSRTCGGGASYSLRRCLNGRNCEGRNIRYKTCSSNDCPSDVGDFRAQQCSAYNDVKYQGHFYEWIPVYNDPTAPCALKCQALGKNLIVELAPKVLDGTRCNIESLDMCISGICQAVGCDRQLGSNAKEDNCGICAGDGSTCRLVRGQAKAHFSPEKREETVIAVPHGSRSVRITLKGPAHLVIESKTLQGDKGEHSFNAPGTFVIENTTVEFQKSADREIIKIQGPLGADFIIKTRYSGTKDSVVQFFFYQPISHQWRQTEFFPCTVTCGGGYQLNSAECVDIRLKRVVPDHYCHYYPENKKPKPKLKECNMDPCPSSDGFKEIMPYDHFQPLPRWEHNPWTACSVSCGGGIQRRSFVCVEETIHGEILQVEEWKCMYAPKPKVIQTCNLFDCPKWVAMEWSQCTVTCGRGLRYRVVLCIDHRGQHVGGCNPQLKLHIKEECIVPVPCYKPREKNPVEAKLPWFKQAQEMEETRTVSEEPTFIPEPWSPCSATCGNGIQVRDVKCRILLAFTQTEVELPEEECEDVKPPTERGCHQAPCDSDPIPYTPEFSHAEDGSLIYDWEYIGFTPCSATCLGGTQEAIAMCLHVETKQAVNETLCDRSKRPPPMARVCNENLCPPRWQSGPWRRCSATCGVGIQTRDVFCQQPGGSTVALENCKDKKPHSLQACNQIDCPPVWHVEEWQQCSRTCGRGIQSRKVYCKQLLTDGSFLKHPDEVCQEPKLPDSKPCAKVDCPPQLVVGEWSKCSVSCGVGIQRRKLACQNLTAKGQYVALNGSMCSGLSPSLLVRSCQMNACNKIKAKPPEKYSAHGPQIVSIHRVYIQTRQEKRINFTIGSRAYLLPKTSVVIKCPVRRFQKSLIRWEKDGQHLQNSKRLGITKSGSLKIHSLEATDIGVYRCIAGSVHETFVLKLIGADNRLIEPPNLRKYASESGNADHNEANSFGAKWHKMSKMWQMWSKKNELYLGDRQVNDQPFLRNLETFGSNSAEEFGSREFKNKRLEAAVLQGAYSMDTVQFEELIRNMSQLIETGEVTDDLASQLIYQLVAELARPPQPTTEKWKGAQDEKFATKLTGKSPNESERFSTKTVDKLMFDQKVPVIMRQKQIPGVSFNKTVTVRVGNTVFLTKNTHAVNLLCETAGASEVKYTWTKDGEILKSSEKVILDTVGKVQIQNPTRRELGTYGCLVVNDFGFDMETSLLLRAEVPVIFSSLLNVTNLEASNLSVVVGGTVMARIGANIVVECPVKGVPQPNVTWSKKKDVLQINSFLLLNGSLFLRNVSYEDAGTYTCTAVNALGKAEAASVLHLTEQTFTDNNTLSSKGSRRKRVLMASAIGTNVSVVPGDPLRIGCPVLTNHRNTVHWLFRDFPVEEVETLQYRTLVGGRILEVNTNSGQFAGQYRCWTSVSAKPMSVWVNVKKEDYKWEYAEWSTCSASCGNSGTRSRRLQCMNSEKQKVNESLCKELQKPVTTYQSCNRCDCPARWVTSPWSECSASCGSGFHFRQVTCQQTKASGSVLTLLPDACIHRDRPLGRKPCMIYSCTERTIQTKGQCSGRCVGRAVGLHHRHFICQLRNGSVVPNSSCDEGKRSAVRRNCSSEACDVYWRTGPWRPCSVDCGNGFQSRRVYCVHRKNNKPVADQHCGWRKRPVTWQHCNVTSCGKGECKDTTHYCTFVKQLKLCLIDIYRQRCCQSCQEV</sequence>
<dbReference type="InterPro" id="IPR050439">
    <property type="entry name" value="ADAMTS_ADAMTS-like"/>
</dbReference>
<dbReference type="Pfam" id="PF00090">
    <property type="entry name" value="TSP_1"/>
    <property type="match status" value="1"/>
</dbReference>
<dbReference type="PANTHER" id="PTHR13723:SF169">
    <property type="entry name" value="ADAMTS-LIKE PROTEIN 3"/>
    <property type="match status" value="1"/>
</dbReference>
<gene>
    <name evidence="10" type="primary">ADAMTSL3</name>
</gene>
<dbReference type="InterPro" id="IPR013273">
    <property type="entry name" value="ADAMTS/ADAMTS-like"/>
</dbReference>
<feature type="disulfide bond" evidence="6">
    <location>
        <begin position="107"/>
        <end position="139"/>
    </location>
</feature>
<dbReference type="Gene3D" id="2.60.120.830">
    <property type="match status" value="1"/>
</dbReference>
<evidence type="ECO:0000313" key="9">
    <source>
        <dbReference type="Proteomes" id="UP001652627"/>
    </source>
</evidence>
<keyword evidence="5 6" id="KW-1015">Disulfide bond</keyword>
<feature type="domain" description="Ig-like" evidence="7">
    <location>
        <begin position="1303"/>
        <end position="1404"/>
    </location>
</feature>
<dbReference type="OrthoDB" id="5948003at2759"/>
<dbReference type="InterPro" id="IPR003598">
    <property type="entry name" value="Ig_sub2"/>
</dbReference>
<dbReference type="Gene3D" id="2.20.100.10">
    <property type="entry name" value="Thrombospondin type-1 (TSP1) repeat"/>
    <property type="match status" value="12"/>
</dbReference>
<dbReference type="Pfam" id="PF19030">
    <property type="entry name" value="TSP1_ADAMTS"/>
    <property type="match status" value="11"/>
</dbReference>
<keyword evidence="4" id="KW-0677">Repeat</keyword>
<evidence type="ECO:0000256" key="4">
    <source>
        <dbReference type="ARBA" id="ARBA00022737"/>
    </source>
</evidence>
<dbReference type="SMART" id="SM00408">
    <property type="entry name" value="IGc2"/>
    <property type="match status" value="4"/>
</dbReference>
<comment type="subcellular location">
    <subcellularLocation>
        <location evidence="1">Secreted</location>
    </subcellularLocation>
</comment>
<evidence type="ECO:0000259" key="7">
    <source>
        <dbReference type="PROSITE" id="PS50835"/>
    </source>
</evidence>
<feature type="domain" description="PLAC" evidence="8">
    <location>
        <begin position="1753"/>
        <end position="1789"/>
    </location>
</feature>
<evidence type="ECO:0000259" key="8">
    <source>
        <dbReference type="PROSITE" id="PS50900"/>
    </source>
</evidence>
<dbReference type="SMART" id="SM00209">
    <property type="entry name" value="TSP1"/>
    <property type="match status" value="12"/>
</dbReference>
<feature type="disulfide bond" evidence="6">
    <location>
        <begin position="103"/>
        <end position="134"/>
    </location>
</feature>
<dbReference type="SUPFAM" id="SSF48726">
    <property type="entry name" value="Immunoglobulin"/>
    <property type="match status" value="4"/>
</dbReference>
<dbReference type="InterPro" id="IPR045371">
    <property type="entry name" value="ADAMTS_CR_3"/>
</dbReference>
<protein>
    <submittedName>
        <fullName evidence="10">ADAMTS-like protein 3</fullName>
    </submittedName>
</protein>
<dbReference type="Gene3D" id="2.60.40.10">
    <property type="entry name" value="Immunoglobulins"/>
    <property type="match status" value="3"/>
</dbReference>
<evidence type="ECO:0000256" key="6">
    <source>
        <dbReference type="PIRSR" id="PIRSR613273-3"/>
    </source>
</evidence>
<dbReference type="InterPro" id="IPR007110">
    <property type="entry name" value="Ig-like_dom"/>
</dbReference>
<dbReference type="RefSeq" id="XP_013812745.2">
    <property type="nucleotide sequence ID" value="XM_013957291.2"/>
</dbReference>
<feature type="domain" description="Ig-like" evidence="7">
    <location>
        <begin position="1196"/>
        <end position="1297"/>
    </location>
</feature>
<dbReference type="InterPro" id="IPR013098">
    <property type="entry name" value="Ig_I-set"/>
</dbReference>
<dbReference type="SMART" id="SM00409">
    <property type="entry name" value="IG"/>
    <property type="match status" value="4"/>
</dbReference>
<dbReference type="InterPro" id="IPR003599">
    <property type="entry name" value="Ig_sub"/>
</dbReference>
<dbReference type="GeneID" id="106496572"/>
<dbReference type="CTD" id="57188"/>
<dbReference type="GO" id="GO:0030198">
    <property type="term" value="P:extracellular matrix organization"/>
    <property type="evidence" value="ECO:0007669"/>
    <property type="project" value="InterPro"/>
</dbReference>
<dbReference type="PRINTS" id="PR01857">
    <property type="entry name" value="ADAMTSFAMILY"/>
</dbReference>
<name>A0A8B7JNZ6_9AVES</name>
<accession>A0A8B7JNZ6</accession>
<dbReference type="Pfam" id="PF08686">
    <property type="entry name" value="PLAC"/>
    <property type="match status" value="1"/>
</dbReference>
<keyword evidence="3" id="KW-0732">Signal</keyword>
<proteinExistence type="predicted"/>
<dbReference type="Pfam" id="PF07679">
    <property type="entry name" value="I-set"/>
    <property type="match status" value="2"/>
</dbReference>
<evidence type="ECO:0000313" key="10">
    <source>
        <dbReference type="RefSeq" id="XP_013812745.2"/>
    </source>
</evidence>
<dbReference type="InterPro" id="IPR036179">
    <property type="entry name" value="Ig-like_dom_sf"/>
</dbReference>
<dbReference type="Pfam" id="PF13927">
    <property type="entry name" value="Ig_3"/>
    <property type="match status" value="1"/>
</dbReference>
<dbReference type="Proteomes" id="UP001652627">
    <property type="component" value="Chromosome 15"/>
</dbReference>
<dbReference type="GO" id="GO:0031012">
    <property type="term" value="C:extracellular matrix"/>
    <property type="evidence" value="ECO:0007669"/>
    <property type="project" value="TreeGrafter"/>
</dbReference>
<evidence type="ECO:0000256" key="2">
    <source>
        <dbReference type="ARBA" id="ARBA00022525"/>
    </source>
</evidence>
<dbReference type="PROSITE" id="PS50900">
    <property type="entry name" value="PLAC"/>
    <property type="match status" value="1"/>
</dbReference>
<organism evidence="9 10">
    <name type="scientific">Apteryx mantelli</name>
    <name type="common">North Island brown kiwi</name>
    <dbReference type="NCBI Taxonomy" id="2696672"/>
    <lineage>
        <taxon>Eukaryota</taxon>
        <taxon>Metazoa</taxon>
        <taxon>Chordata</taxon>
        <taxon>Craniata</taxon>
        <taxon>Vertebrata</taxon>
        <taxon>Euteleostomi</taxon>
        <taxon>Archelosauria</taxon>
        <taxon>Archosauria</taxon>
        <taxon>Dinosauria</taxon>
        <taxon>Saurischia</taxon>
        <taxon>Theropoda</taxon>
        <taxon>Coelurosauria</taxon>
        <taxon>Aves</taxon>
        <taxon>Palaeognathae</taxon>
        <taxon>Apterygiformes</taxon>
        <taxon>Apterygidae</taxon>
        <taxon>Apteryx</taxon>
    </lineage>
</organism>
<feature type="domain" description="Ig-like" evidence="7">
    <location>
        <begin position="912"/>
        <end position="1008"/>
    </location>
</feature>
<dbReference type="InterPro" id="IPR036383">
    <property type="entry name" value="TSP1_rpt_sf"/>
</dbReference>
<dbReference type="Pfam" id="PF19236">
    <property type="entry name" value="ADAMTS_CR_3"/>
    <property type="match status" value="1"/>
</dbReference>
<dbReference type="SUPFAM" id="SSF82895">
    <property type="entry name" value="TSP-1 type 1 repeat"/>
    <property type="match status" value="12"/>
</dbReference>
<evidence type="ECO:0000256" key="5">
    <source>
        <dbReference type="ARBA" id="ARBA00023157"/>
    </source>
</evidence>
<reference evidence="10" key="1">
    <citation type="submission" date="2025-08" db="UniProtKB">
        <authorList>
            <consortium name="RefSeq"/>
        </authorList>
    </citation>
    <scope>IDENTIFICATION</scope>
    <source>
        <tissue evidence="10">Blood</tissue>
    </source>
</reference>
<evidence type="ECO:0000256" key="1">
    <source>
        <dbReference type="ARBA" id="ARBA00004613"/>
    </source>
</evidence>
<dbReference type="KEGG" id="aam:106496572"/>
<keyword evidence="2" id="KW-0964">Secreted</keyword>
<dbReference type="InterPro" id="IPR000884">
    <property type="entry name" value="TSP1_rpt"/>
</dbReference>
<dbReference type="PANTHER" id="PTHR13723">
    <property type="entry name" value="ADAMTS A DISINTEGRIN AND METALLOPROTEASE WITH THROMBOSPONDIN MOTIFS PROTEASE"/>
    <property type="match status" value="1"/>
</dbReference>
<dbReference type="InterPro" id="IPR013783">
    <property type="entry name" value="Ig-like_fold"/>
</dbReference>